<reference evidence="1 2" key="1">
    <citation type="journal article" date="2018" name="Nat. Genet.">
        <title>The Rosa genome provides new insights in the design of modern roses.</title>
        <authorList>
            <person name="Bendahmane M."/>
        </authorList>
    </citation>
    <scope>NUCLEOTIDE SEQUENCE [LARGE SCALE GENOMIC DNA]</scope>
    <source>
        <strain evidence="2">cv. Old Blush</strain>
    </source>
</reference>
<proteinExistence type="predicted"/>
<protein>
    <submittedName>
        <fullName evidence="1">Uncharacterized protein</fullName>
    </submittedName>
</protein>
<dbReference type="Gramene" id="PRQ41086">
    <property type="protein sequence ID" value="PRQ41086"/>
    <property type="gene ID" value="RchiOBHm_Chr4g0443141"/>
</dbReference>
<accession>A0A2P6R3T3</accession>
<gene>
    <name evidence="1" type="ORF">RchiOBHm_Chr4g0443141</name>
</gene>
<evidence type="ECO:0000313" key="1">
    <source>
        <dbReference type="EMBL" id="PRQ41086.1"/>
    </source>
</evidence>
<name>A0A2P6R3T3_ROSCH</name>
<sequence length="59" mass="6855">MTNDPITVDIGNCFLLSLSNRVYLLSRSPNLLEFLICRRQIQCQLIIVYQILPYLAQNL</sequence>
<dbReference type="EMBL" id="PDCK01000042">
    <property type="protein sequence ID" value="PRQ41086.1"/>
    <property type="molecule type" value="Genomic_DNA"/>
</dbReference>
<keyword evidence="2" id="KW-1185">Reference proteome</keyword>
<organism evidence="1 2">
    <name type="scientific">Rosa chinensis</name>
    <name type="common">China rose</name>
    <dbReference type="NCBI Taxonomy" id="74649"/>
    <lineage>
        <taxon>Eukaryota</taxon>
        <taxon>Viridiplantae</taxon>
        <taxon>Streptophyta</taxon>
        <taxon>Embryophyta</taxon>
        <taxon>Tracheophyta</taxon>
        <taxon>Spermatophyta</taxon>
        <taxon>Magnoliopsida</taxon>
        <taxon>eudicotyledons</taxon>
        <taxon>Gunneridae</taxon>
        <taxon>Pentapetalae</taxon>
        <taxon>rosids</taxon>
        <taxon>fabids</taxon>
        <taxon>Rosales</taxon>
        <taxon>Rosaceae</taxon>
        <taxon>Rosoideae</taxon>
        <taxon>Rosoideae incertae sedis</taxon>
        <taxon>Rosa</taxon>
    </lineage>
</organism>
<dbReference type="Proteomes" id="UP000238479">
    <property type="component" value="Chromosome 4"/>
</dbReference>
<evidence type="ECO:0000313" key="2">
    <source>
        <dbReference type="Proteomes" id="UP000238479"/>
    </source>
</evidence>
<comment type="caution">
    <text evidence="1">The sequence shown here is derived from an EMBL/GenBank/DDBJ whole genome shotgun (WGS) entry which is preliminary data.</text>
</comment>
<dbReference type="AlphaFoldDB" id="A0A2P6R3T3"/>